<evidence type="ECO:0000256" key="3">
    <source>
        <dbReference type="ARBA" id="ARBA00022454"/>
    </source>
</evidence>
<protein>
    <submittedName>
        <fullName evidence="7">Zebrafish testis-expressed 38</fullName>
    </submittedName>
</protein>
<evidence type="ECO:0000313" key="7">
    <source>
        <dbReference type="Ensembl" id="ENSCSEP00000016465.1"/>
    </source>
</evidence>
<name>A0A3P8VVQ2_CYNSE</name>
<dbReference type="Proteomes" id="UP000265120">
    <property type="component" value="Chromosome 20"/>
</dbReference>
<reference evidence="7" key="3">
    <citation type="submission" date="2025-09" db="UniProtKB">
        <authorList>
            <consortium name="Ensembl"/>
        </authorList>
    </citation>
    <scope>IDENTIFICATION</scope>
</reference>
<dbReference type="GO" id="GO:0005694">
    <property type="term" value="C:chromosome"/>
    <property type="evidence" value="ECO:0007669"/>
    <property type="project" value="UniProtKB-SubCell"/>
</dbReference>
<reference evidence="7" key="2">
    <citation type="submission" date="2025-08" db="UniProtKB">
        <authorList>
            <consortium name="Ensembl"/>
        </authorList>
    </citation>
    <scope>IDENTIFICATION</scope>
</reference>
<dbReference type="InterPro" id="IPR036570">
    <property type="entry name" value="HORMA_dom_sf"/>
</dbReference>
<keyword evidence="3" id="KW-0158">Chromosome</keyword>
<evidence type="ECO:0000256" key="1">
    <source>
        <dbReference type="ARBA" id="ARBA00004123"/>
    </source>
</evidence>
<dbReference type="Gene3D" id="3.30.900.10">
    <property type="entry name" value="HORMA domain"/>
    <property type="match status" value="1"/>
</dbReference>
<accession>A0A3P8VVQ2</accession>
<proteinExistence type="predicted"/>
<dbReference type="PANTHER" id="PTHR48225:SF4">
    <property type="entry name" value="ZEBRAFISH TESTIS-EXPRESSED 38"/>
    <property type="match status" value="1"/>
</dbReference>
<organism evidence="7 8">
    <name type="scientific">Cynoglossus semilaevis</name>
    <name type="common">Tongue sole</name>
    <dbReference type="NCBI Taxonomy" id="244447"/>
    <lineage>
        <taxon>Eukaryota</taxon>
        <taxon>Metazoa</taxon>
        <taxon>Chordata</taxon>
        <taxon>Craniata</taxon>
        <taxon>Vertebrata</taxon>
        <taxon>Euteleostomi</taxon>
        <taxon>Actinopterygii</taxon>
        <taxon>Neopterygii</taxon>
        <taxon>Teleostei</taxon>
        <taxon>Neoteleostei</taxon>
        <taxon>Acanthomorphata</taxon>
        <taxon>Carangaria</taxon>
        <taxon>Pleuronectiformes</taxon>
        <taxon>Pleuronectoidei</taxon>
        <taxon>Cynoglossidae</taxon>
        <taxon>Cynoglossinae</taxon>
        <taxon>Cynoglossus</taxon>
    </lineage>
</organism>
<comment type="subcellular location">
    <subcellularLocation>
        <location evidence="2">Chromosome</location>
    </subcellularLocation>
    <subcellularLocation>
        <location evidence="1">Nucleus</location>
    </subcellularLocation>
</comment>
<dbReference type="OMA" id="GCFHALE"/>
<dbReference type="GO" id="GO:0005634">
    <property type="term" value="C:nucleus"/>
    <property type="evidence" value="ECO:0007669"/>
    <property type="project" value="UniProtKB-SubCell"/>
</dbReference>
<keyword evidence="4" id="KW-0539">Nucleus</keyword>
<reference evidence="7 8" key="1">
    <citation type="journal article" date="2014" name="Nat. Genet.">
        <title>Whole-genome sequence of a flatfish provides insights into ZW sex chromosome evolution and adaptation to a benthic lifestyle.</title>
        <authorList>
            <person name="Chen S."/>
            <person name="Zhang G."/>
            <person name="Shao C."/>
            <person name="Huang Q."/>
            <person name="Liu G."/>
            <person name="Zhang P."/>
            <person name="Song W."/>
            <person name="An N."/>
            <person name="Chalopin D."/>
            <person name="Volff J.N."/>
            <person name="Hong Y."/>
            <person name="Li Q."/>
            <person name="Sha Z."/>
            <person name="Zhou H."/>
            <person name="Xie M."/>
            <person name="Yu Q."/>
            <person name="Liu Y."/>
            <person name="Xiang H."/>
            <person name="Wang N."/>
            <person name="Wu K."/>
            <person name="Yang C."/>
            <person name="Zhou Q."/>
            <person name="Liao X."/>
            <person name="Yang L."/>
            <person name="Hu Q."/>
            <person name="Zhang J."/>
            <person name="Meng L."/>
            <person name="Jin L."/>
            <person name="Tian Y."/>
            <person name="Lian J."/>
            <person name="Yang J."/>
            <person name="Miao G."/>
            <person name="Liu S."/>
            <person name="Liang Z."/>
            <person name="Yan F."/>
            <person name="Li Y."/>
            <person name="Sun B."/>
            <person name="Zhang H."/>
            <person name="Zhang J."/>
            <person name="Zhu Y."/>
            <person name="Du M."/>
            <person name="Zhao Y."/>
            <person name="Schartl M."/>
            <person name="Tang Q."/>
            <person name="Wang J."/>
        </authorList>
    </citation>
    <scope>NUCLEOTIDE SEQUENCE</scope>
</reference>
<dbReference type="GO" id="GO:0051321">
    <property type="term" value="P:meiotic cell cycle"/>
    <property type="evidence" value="ECO:0007669"/>
    <property type="project" value="UniProtKB-KW"/>
</dbReference>
<feature type="domain" description="HORMA" evidence="6">
    <location>
        <begin position="22"/>
        <end position="212"/>
    </location>
</feature>
<dbReference type="InterPro" id="IPR003511">
    <property type="entry name" value="HORMA_dom"/>
</dbReference>
<dbReference type="PANTHER" id="PTHR48225">
    <property type="entry name" value="HORMA DOMAIN-CONTAINING PROTEIN 1"/>
    <property type="match status" value="1"/>
</dbReference>
<sequence>MVFLYINLKWTGLFMGDLKTKQESLVFVKRMMALAVSSITYIRGIFPEDAYRSRYIEDLCVKVLREDFNRPGACKVVKWMMGCFDALEKQYVSYFHPTCIIESYQFKIKYTDQGPEMDILRNNLEMEVTADVKTASVLLIRKLILLLQNLDPLPKKVYLNMKLYYYDEVTPEDYQPPGFKEGDCDRLWFEGTAVHFRVGEVPTNFHSLKLQISTEQGRLESIKKGGFVQTDTVLQGNHSESAQFKKPKRPTAKVKSYKAMSVV</sequence>
<evidence type="ECO:0000256" key="2">
    <source>
        <dbReference type="ARBA" id="ARBA00004286"/>
    </source>
</evidence>
<dbReference type="FunCoup" id="A0A3P8VVQ2">
    <property type="interactions" value="1"/>
</dbReference>
<keyword evidence="8" id="KW-1185">Reference proteome</keyword>
<dbReference type="STRING" id="244447.ENSCSEP00000016465"/>
<dbReference type="AlphaFoldDB" id="A0A3P8VVQ2"/>
<evidence type="ECO:0000313" key="8">
    <source>
        <dbReference type="Proteomes" id="UP000265120"/>
    </source>
</evidence>
<dbReference type="InParanoid" id="A0A3P8VVQ2"/>
<evidence type="ECO:0000256" key="4">
    <source>
        <dbReference type="ARBA" id="ARBA00023242"/>
    </source>
</evidence>
<dbReference type="SUPFAM" id="SSF56019">
    <property type="entry name" value="The spindle assembly checkpoint protein mad2"/>
    <property type="match status" value="1"/>
</dbReference>
<dbReference type="Ensembl" id="ENSCSET00000016673.1">
    <property type="protein sequence ID" value="ENSCSEP00000016465.1"/>
    <property type="gene ID" value="ENSCSEG00000010576.1"/>
</dbReference>
<dbReference type="PROSITE" id="PS50815">
    <property type="entry name" value="HORMA"/>
    <property type="match status" value="1"/>
</dbReference>
<evidence type="ECO:0000259" key="6">
    <source>
        <dbReference type="PROSITE" id="PS50815"/>
    </source>
</evidence>
<dbReference type="GeneTree" id="ENSGT00390000018130"/>
<dbReference type="InterPro" id="IPR051294">
    <property type="entry name" value="HORMA_MeioticProgression"/>
</dbReference>
<keyword evidence="5" id="KW-0469">Meiosis</keyword>
<dbReference type="Pfam" id="PF02301">
    <property type="entry name" value="HORMA"/>
    <property type="match status" value="1"/>
</dbReference>
<evidence type="ECO:0000256" key="5">
    <source>
        <dbReference type="ARBA" id="ARBA00023254"/>
    </source>
</evidence>